<dbReference type="PANTHER" id="PTHR20835">
    <property type="entry name" value="E3 UBIQUITIN-PROTEIN LIGASE PPP1R11-RELATED"/>
    <property type="match status" value="1"/>
</dbReference>
<reference evidence="4 5" key="1">
    <citation type="journal article" date="2016" name="Nat. Commun.">
        <title>Extremotolerant tardigrade genome and improved radiotolerance of human cultured cells by tardigrade-unique protein.</title>
        <authorList>
            <person name="Hashimoto T."/>
            <person name="Horikawa D.D."/>
            <person name="Saito Y."/>
            <person name="Kuwahara H."/>
            <person name="Kozuka-Hata H."/>
            <person name="Shin-I T."/>
            <person name="Minakuchi Y."/>
            <person name="Ohishi K."/>
            <person name="Motoyama A."/>
            <person name="Aizu T."/>
            <person name="Enomoto A."/>
            <person name="Kondo K."/>
            <person name="Tanaka S."/>
            <person name="Hara Y."/>
            <person name="Koshikawa S."/>
            <person name="Sagara H."/>
            <person name="Miura T."/>
            <person name="Yokobori S."/>
            <person name="Miyagawa K."/>
            <person name="Suzuki Y."/>
            <person name="Kubo T."/>
            <person name="Oyama M."/>
            <person name="Kohara Y."/>
            <person name="Fujiyama A."/>
            <person name="Arakawa K."/>
            <person name="Katayama T."/>
            <person name="Toyoda A."/>
            <person name="Kunieda T."/>
        </authorList>
    </citation>
    <scope>NUCLEOTIDE SEQUENCE [LARGE SCALE GENOMIC DNA]</scope>
    <source>
        <strain evidence="4 5">YOKOZUNA-1</strain>
    </source>
</reference>
<dbReference type="GO" id="GO:0008157">
    <property type="term" value="F:protein phosphatase 1 binding"/>
    <property type="evidence" value="ECO:0007669"/>
    <property type="project" value="TreeGrafter"/>
</dbReference>
<evidence type="ECO:0000313" key="5">
    <source>
        <dbReference type="Proteomes" id="UP000186922"/>
    </source>
</evidence>
<evidence type="ECO:0000256" key="1">
    <source>
        <dbReference type="ARBA" id="ARBA00021994"/>
    </source>
</evidence>
<dbReference type="GO" id="GO:0004865">
    <property type="term" value="F:protein serine/threonine phosphatase inhibitor activity"/>
    <property type="evidence" value="ECO:0007669"/>
    <property type="project" value="InterPro"/>
</dbReference>
<evidence type="ECO:0000313" key="4">
    <source>
        <dbReference type="EMBL" id="GAU90578.1"/>
    </source>
</evidence>
<accession>A0A1D1UWP8</accession>
<comment type="caution">
    <text evidence="4">The sequence shown here is derived from an EMBL/GenBank/DDBJ whole genome shotgun (WGS) entry which is preliminary data.</text>
</comment>
<dbReference type="Proteomes" id="UP000186922">
    <property type="component" value="Unassembled WGS sequence"/>
</dbReference>
<feature type="compositionally biased region" description="Basic residues" evidence="3">
    <location>
        <begin position="96"/>
        <end position="105"/>
    </location>
</feature>
<protein>
    <recommendedName>
        <fullName evidence="1">E3 ubiquitin-protein ligase PPP1R11</fullName>
    </recommendedName>
    <alternativeName>
        <fullName evidence="2">Protein phosphatase 1 regulatory subunit 11</fullName>
    </alternativeName>
</protein>
<feature type="region of interest" description="Disordered" evidence="3">
    <location>
        <begin position="41"/>
        <end position="63"/>
    </location>
</feature>
<dbReference type="OrthoDB" id="307488at2759"/>
<organism evidence="4 5">
    <name type="scientific">Ramazzottius varieornatus</name>
    <name type="common">Water bear</name>
    <name type="synonym">Tardigrade</name>
    <dbReference type="NCBI Taxonomy" id="947166"/>
    <lineage>
        <taxon>Eukaryota</taxon>
        <taxon>Metazoa</taxon>
        <taxon>Ecdysozoa</taxon>
        <taxon>Tardigrada</taxon>
        <taxon>Eutardigrada</taxon>
        <taxon>Parachela</taxon>
        <taxon>Hypsibioidea</taxon>
        <taxon>Ramazzottiidae</taxon>
        <taxon>Ramazzottius</taxon>
    </lineage>
</organism>
<evidence type="ECO:0000256" key="3">
    <source>
        <dbReference type="SAM" id="MobiDB-lite"/>
    </source>
</evidence>
<evidence type="ECO:0000256" key="2">
    <source>
        <dbReference type="ARBA" id="ARBA00031039"/>
    </source>
</evidence>
<dbReference type="PANTHER" id="PTHR20835:SF0">
    <property type="entry name" value="E3 UBIQUITIN-PROTEIN LIGASE PPP1R11"/>
    <property type="match status" value="1"/>
</dbReference>
<proteinExistence type="predicted"/>
<dbReference type="STRING" id="947166.A0A1D1UWP8"/>
<dbReference type="InterPro" id="IPR011107">
    <property type="entry name" value="PPI_Ypi1"/>
</dbReference>
<dbReference type="EMBL" id="BDGG01000001">
    <property type="protein sequence ID" value="GAU90578.1"/>
    <property type="molecule type" value="Genomic_DNA"/>
</dbReference>
<keyword evidence="5" id="KW-1185">Reference proteome</keyword>
<feature type="region of interest" description="Disordered" evidence="3">
    <location>
        <begin position="77"/>
        <end position="129"/>
    </location>
</feature>
<gene>
    <name evidence="4" type="primary">RvY_02979-1</name>
    <name evidence="4" type="synonym">RvY_02979.1</name>
    <name evidence="4" type="ORF">RvY_02979</name>
</gene>
<dbReference type="GO" id="GO:0005634">
    <property type="term" value="C:nucleus"/>
    <property type="evidence" value="ECO:0007669"/>
    <property type="project" value="TreeGrafter"/>
</dbReference>
<name>A0A1D1UWP8_RAMVA</name>
<feature type="compositionally biased region" description="Basic and acidic residues" evidence="3">
    <location>
        <begin position="106"/>
        <end position="129"/>
    </location>
</feature>
<dbReference type="AlphaFoldDB" id="A0A1D1UWP8"/>
<sequence>MAAFMASVAESDVVVAGSRTITIAKEETHEATEAPVTLTLRKPRSSRGVQWAEGTVDNEGMGKKKSKCCCIYEKPRTFDESSSDSDDECEHCRGHVEKKKTKRIKHSDDRADSPEAQNHDPVHSPKPDI</sequence>
<dbReference type="Pfam" id="PF07491">
    <property type="entry name" value="PPI_Ypi1"/>
    <property type="match status" value="1"/>
</dbReference>